<accession>A0ABU6NW67</accession>
<keyword evidence="3" id="KW-1185">Reference proteome</keyword>
<proteinExistence type="predicted"/>
<evidence type="ECO:0000313" key="3">
    <source>
        <dbReference type="Proteomes" id="UP001342826"/>
    </source>
</evidence>
<evidence type="ECO:0000313" key="2">
    <source>
        <dbReference type="EMBL" id="MED4401370.1"/>
    </source>
</evidence>
<dbReference type="EMBL" id="JARTFS010000006">
    <property type="protein sequence ID" value="MED4401370.1"/>
    <property type="molecule type" value="Genomic_DNA"/>
</dbReference>
<dbReference type="Proteomes" id="UP001342826">
    <property type="component" value="Unassembled WGS sequence"/>
</dbReference>
<dbReference type="GeneID" id="301143580"/>
<reference evidence="2 3" key="1">
    <citation type="submission" date="2023-03" db="EMBL/GenBank/DDBJ databases">
        <title>Bacillus Genome Sequencing.</title>
        <authorList>
            <person name="Dunlap C."/>
        </authorList>
    </citation>
    <scope>NUCLEOTIDE SEQUENCE [LARGE SCALE GENOMIC DNA]</scope>
    <source>
        <strain evidence="2 3">NRS-1717</strain>
    </source>
</reference>
<dbReference type="InterPro" id="IPR039519">
    <property type="entry name" value="YokE-like_PH"/>
</dbReference>
<sequence length="173" mass="20261">MSFLKKLLGQDNLSPEEKEEKKQTEIQLMEKYFGKSTGFFNKLNLSLYRTTIQYFEDFVINTDEKVLSAILAEYDTHDTAEDIKGMLIATSQRLVFVTNNLEHGKITEIFEYHKISRLALAPDELGQKEFLIYYGDARKKFDDILNDDHFKNFLQIVRKKIQEARANKTSSQF</sequence>
<name>A0ABU6NW67_9BACI</name>
<comment type="caution">
    <text evidence="2">The sequence shown here is derived from an EMBL/GenBank/DDBJ whole genome shotgun (WGS) entry which is preliminary data.</text>
</comment>
<protein>
    <submittedName>
        <fullName evidence="2">PH domain-containing protein</fullName>
    </submittedName>
</protein>
<evidence type="ECO:0000259" key="1">
    <source>
        <dbReference type="Pfam" id="PF14470"/>
    </source>
</evidence>
<organism evidence="2 3">
    <name type="scientific">Metabacillus fastidiosus</name>
    <dbReference type="NCBI Taxonomy" id="1458"/>
    <lineage>
        <taxon>Bacteria</taxon>
        <taxon>Bacillati</taxon>
        <taxon>Bacillota</taxon>
        <taxon>Bacilli</taxon>
        <taxon>Bacillales</taxon>
        <taxon>Bacillaceae</taxon>
        <taxon>Metabacillus</taxon>
    </lineage>
</organism>
<dbReference type="Pfam" id="PF14470">
    <property type="entry name" value="bPH_3"/>
    <property type="match status" value="1"/>
</dbReference>
<feature type="domain" description="YokE-like PH" evidence="1">
    <location>
        <begin position="61"/>
        <end position="158"/>
    </location>
</feature>
<dbReference type="RefSeq" id="WP_066226825.1">
    <property type="nucleotide sequence ID" value="NZ_JARTFQ010000006.1"/>
</dbReference>
<gene>
    <name evidence="2" type="ORF">P9271_08610</name>
</gene>